<feature type="region of interest" description="Disordered" evidence="1">
    <location>
        <begin position="812"/>
        <end position="842"/>
    </location>
</feature>
<gene>
    <name evidence="3" type="ORF">JAAARDRAFT_225621</name>
</gene>
<name>A0A067QBJ4_9AGAM</name>
<evidence type="ECO:0000313" key="3">
    <source>
        <dbReference type="EMBL" id="KDQ64418.1"/>
    </source>
</evidence>
<feature type="compositionally biased region" description="Low complexity" evidence="1">
    <location>
        <begin position="680"/>
        <end position="696"/>
    </location>
</feature>
<sequence>MIPLIPTLALAFASFICSAFVILRIVLPILPPSPLSRRVPPSEFGLPNFGSLSPADKSHLWLASCDILALALFVWQAVSETLGGPEEYQDASDPVSSTRLWIALTIRQVCLLVVASITLLHVRMGRPISFGAKHWVLWAPTLLIAVTSTAVAGVLAGAGVPSFFIGLTAFSSTVAVLSSVGFGCLIGTLMIIRRNLLALHEDGPDSWPPLKQMEEKPRPSFATEEVDALRDGASWITSDAGSRRGSISAWSFSTRHSAKPSASSFRGPHPITGSHPSIPAKSSFWFNPATPYGGGRESIPPVPPLPTLYRPTSPTSASVNDDPDPFRRDGHGRPQRQSRMQFGSQNSWLSSTSGSKATLSAWSYPTTHDTRGHPVAMMSTAHLPSDLLPSTAVSRPATPGLVNAKVLGGYGYSPEVALAEKGIAALGVPDSDIDVSAYRAIGWLIMIWVPLGLALPYFLMVSPTLMTSSMPSLLLVLSVTLSAPILALNILFRSPLPIPSGLFDSNSEPAAPIIRASQDTLAFDYKRSASVTVVEGRRSGDVWVAKGDAIEGRTKVGRALEMLNPKPKLSVLPYDEPEFGEITPPLPIQDVEDARSPTTPQSVNEAEVGRRRKESKSSSHWSGMDDSLAMASRIMIAQRHYSAIATTLVLPASPEKRASYDGVITGASSGAAISKATAGPSHLRSRSASSVESPRSPVTPPPSCPLPPTPPTVKSRKIAAHLAHKKSYSSGFSFGAIDNSKEIDALSAGVLPLLVPGLRVGGEMKIRKDGQIPRPNSMGRPAKSTGGSTNESLPSEMGGFSSYDVEFSSPEVHSTPVIGKKPGPRAKKTSGHKKHHFSLPSLSLGKDGVHSLTTWRTDLSRALTNTAKVTEPVPMNEDVRRNTVWGGEAGESHLQSVPEERELLRPVAPSGRPQSARSLGHSRVPSDVPSTARASLNTLLDQLIAPPSAASTATLFDFDSGSGPQAESTPHEIGKDHPYAPPQEPLPPLPTTKANRRSSIVYIKSDDSPPADPIPQPGRLQRLSSKVVRPLRPKSSKMRVQNSSSENSADSPGKGLRPLSLLQERDSNSETASPGSKSTRPLTLGKKKKAQKFVDENENPQEGSKGLKPLKLARSDTNKERAVLRKAEVLPDVVVRPPSTSMHSGFAYTFR</sequence>
<feature type="region of interest" description="Disordered" evidence="1">
    <location>
        <begin position="905"/>
        <end position="930"/>
    </location>
</feature>
<feature type="compositionally biased region" description="Basic and acidic residues" evidence="1">
    <location>
        <begin position="969"/>
        <end position="978"/>
    </location>
</feature>
<feature type="transmembrane region" description="Helical" evidence="2">
    <location>
        <begin position="98"/>
        <end position="122"/>
    </location>
</feature>
<protein>
    <submittedName>
        <fullName evidence="3">Uncharacterized protein</fullName>
    </submittedName>
</protein>
<feature type="compositionally biased region" description="Polar residues" evidence="1">
    <location>
        <begin position="1038"/>
        <end position="1050"/>
    </location>
</feature>
<dbReference type="EMBL" id="KL197709">
    <property type="protein sequence ID" value="KDQ64418.1"/>
    <property type="molecule type" value="Genomic_DNA"/>
</dbReference>
<evidence type="ECO:0000313" key="4">
    <source>
        <dbReference type="Proteomes" id="UP000027265"/>
    </source>
</evidence>
<dbReference type="Proteomes" id="UP000027265">
    <property type="component" value="Unassembled WGS sequence"/>
</dbReference>
<feature type="transmembrane region" description="Helical" evidence="2">
    <location>
        <begin position="440"/>
        <end position="460"/>
    </location>
</feature>
<feature type="transmembrane region" description="Helical" evidence="2">
    <location>
        <begin position="163"/>
        <end position="192"/>
    </location>
</feature>
<feature type="region of interest" description="Disordered" evidence="1">
    <location>
        <begin position="310"/>
        <end position="351"/>
    </location>
</feature>
<feature type="compositionally biased region" description="Polar residues" evidence="1">
    <location>
        <begin position="335"/>
        <end position="351"/>
    </location>
</feature>
<keyword evidence="2" id="KW-0812">Transmembrane</keyword>
<feature type="region of interest" description="Disordered" evidence="1">
    <location>
        <begin position="955"/>
        <end position="1119"/>
    </location>
</feature>
<proteinExistence type="predicted"/>
<keyword evidence="4" id="KW-1185">Reference proteome</keyword>
<evidence type="ECO:0000256" key="1">
    <source>
        <dbReference type="SAM" id="MobiDB-lite"/>
    </source>
</evidence>
<organism evidence="3 4">
    <name type="scientific">Jaapia argillacea MUCL 33604</name>
    <dbReference type="NCBI Taxonomy" id="933084"/>
    <lineage>
        <taxon>Eukaryota</taxon>
        <taxon>Fungi</taxon>
        <taxon>Dikarya</taxon>
        <taxon>Basidiomycota</taxon>
        <taxon>Agaricomycotina</taxon>
        <taxon>Agaricomycetes</taxon>
        <taxon>Agaricomycetidae</taxon>
        <taxon>Jaapiales</taxon>
        <taxon>Jaapiaceae</taxon>
        <taxon>Jaapia</taxon>
    </lineage>
</organism>
<dbReference type="AlphaFoldDB" id="A0A067QBJ4"/>
<feature type="transmembrane region" description="Helical" evidence="2">
    <location>
        <begin position="6"/>
        <end position="27"/>
    </location>
</feature>
<dbReference type="InParanoid" id="A0A067QBJ4"/>
<feature type="compositionally biased region" description="Polar residues" evidence="1">
    <location>
        <begin position="1069"/>
        <end position="1081"/>
    </location>
</feature>
<feature type="region of interest" description="Disordered" evidence="1">
    <location>
        <begin position="258"/>
        <end position="278"/>
    </location>
</feature>
<feature type="compositionally biased region" description="Pro residues" evidence="1">
    <location>
        <begin position="697"/>
        <end position="711"/>
    </location>
</feature>
<feature type="region of interest" description="Disordered" evidence="1">
    <location>
        <begin position="768"/>
        <end position="795"/>
    </location>
</feature>
<feature type="compositionally biased region" description="Basic residues" evidence="1">
    <location>
        <begin position="822"/>
        <end position="837"/>
    </location>
</feature>
<dbReference type="OrthoDB" id="2529242at2759"/>
<keyword evidence="2" id="KW-0472">Membrane</keyword>
<keyword evidence="2" id="KW-1133">Transmembrane helix</keyword>
<evidence type="ECO:0000256" key="2">
    <source>
        <dbReference type="SAM" id="Phobius"/>
    </source>
</evidence>
<feature type="region of interest" description="Disordered" evidence="1">
    <location>
        <begin position="582"/>
        <end position="624"/>
    </location>
</feature>
<feature type="region of interest" description="Disordered" evidence="1">
    <location>
        <begin position="675"/>
        <end position="717"/>
    </location>
</feature>
<dbReference type="HOGENOM" id="CLU_008677_0_0_1"/>
<feature type="transmembrane region" description="Helical" evidence="2">
    <location>
        <begin position="134"/>
        <end position="157"/>
    </location>
</feature>
<feature type="compositionally biased region" description="Pro residues" evidence="1">
    <location>
        <begin position="979"/>
        <end position="990"/>
    </location>
</feature>
<reference evidence="4" key="1">
    <citation type="journal article" date="2014" name="Proc. Natl. Acad. Sci. U.S.A.">
        <title>Extensive sampling of basidiomycete genomes demonstrates inadequacy of the white-rot/brown-rot paradigm for wood decay fungi.</title>
        <authorList>
            <person name="Riley R."/>
            <person name="Salamov A.A."/>
            <person name="Brown D.W."/>
            <person name="Nagy L.G."/>
            <person name="Floudas D."/>
            <person name="Held B.W."/>
            <person name="Levasseur A."/>
            <person name="Lombard V."/>
            <person name="Morin E."/>
            <person name="Otillar R."/>
            <person name="Lindquist E.A."/>
            <person name="Sun H."/>
            <person name="LaButti K.M."/>
            <person name="Schmutz J."/>
            <person name="Jabbour D."/>
            <person name="Luo H."/>
            <person name="Baker S.E."/>
            <person name="Pisabarro A.G."/>
            <person name="Walton J.D."/>
            <person name="Blanchette R.A."/>
            <person name="Henrissat B."/>
            <person name="Martin F."/>
            <person name="Cullen D."/>
            <person name="Hibbett D.S."/>
            <person name="Grigoriev I.V."/>
        </authorList>
    </citation>
    <scope>NUCLEOTIDE SEQUENCE [LARGE SCALE GENOMIC DNA]</scope>
    <source>
        <strain evidence="4">MUCL 33604</strain>
    </source>
</reference>
<accession>A0A067QBJ4</accession>